<dbReference type="SMART" id="SM00318">
    <property type="entry name" value="SNc"/>
    <property type="match status" value="1"/>
</dbReference>
<evidence type="ECO:0000313" key="2">
    <source>
        <dbReference type="EMBL" id="MBE1509356.1"/>
    </source>
</evidence>
<protein>
    <submittedName>
        <fullName evidence="2">Endonuclease YncB(Thermonuclease family)</fullName>
    </submittedName>
</protein>
<dbReference type="EMBL" id="JADBEC010000003">
    <property type="protein sequence ID" value="MBE1509356.1"/>
    <property type="molecule type" value="Genomic_DNA"/>
</dbReference>
<dbReference type="InterPro" id="IPR035437">
    <property type="entry name" value="SNase_OB-fold_sf"/>
</dbReference>
<dbReference type="InterPro" id="IPR016071">
    <property type="entry name" value="Staphylococal_nuclease_OB-fold"/>
</dbReference>
<keyword evidence="3" id="KW-1185">Reference proteome</keyword>
<keyword evidence="2" id="KW-0378">Hydrolase</keyword>
<keyword evidence="2" id="KW-0540">Nuclease</keyword>
<evidence type="ECO:0000259" key="1">
    <source>
        <dbReference type="PROSITE" id="PS50830"/>
    </source>
</evidence>
<dbReference type="Pfam" id="PF00565">
    <property type="entry name" value="SNase"/>
    <property type="match status" value="1"/>
</dbReference>
<dbReference type="Gene3D" id="2.40.50.90">
    <property type="match status" value="1"/>
</dbReference>
<dbReference type="Proteomes" id="UP000620262">
    <property type="component" value="Unassembled WGS sequence"/>
</dbReference>
<accession>A0ABR9J1J5</accession>
<feature type="domain" description="TNase-like" evidence="1">
    <location>
        <begin position="44"/>
        <end position="152"/>
    </location>
</feature>
<gene>
    <name evidence="2" type="ORF">H4W29_006603</name>
</gene>
<dbReference type="GO" id="GO:0004519">
    <property type="term" value="F:endonuclease activity"/>
    <property type="evidence" value="ECO:0007669"/>
    <property type="project" value="UniProtKB-KW"/>
</dbReference>
<name>A0ABR9J1J5_RHIVS</name>
<proteinExistence type="predicted"/>
<dbReference type="RefSeq" id="WP_192732960.1">
    <property type="nucleotide sequence ID" value="NZ_BAAAVL010000015.1"/>
</dbReference>
<reference evidence="2 3" key="1">
    <citation type="submission" date="2020-10" db="EMBL/GenBank/DDBJ databases">
        <title>Sequencing the genomes of 1000 actinobacteria strains.</title>
        <authorList>
            <person name="Klenk H.-P."/>
        </authorList>
    </citation>
    <scope>NUCLEOTIDE SEQUENCE [LARGE SCALE GENOMIC DNA]</scope>
    <source>
        <strain evidence="2 3">DSM 7307</strain>
    </source>
</reference>
<sequence length="182" mass="20113">MARLLVLTRDGATALAFLALVALIAAKLNDRPDIQHHGAFHAADGDSLVLDGERMRLDGIDAPELSQTCERQGQDWACGRQAQHTLQQLVSDNSTQCGGNERDRYDRLLVTCRNNAGSINARMVASGMAVSYGRYQQEEGQARARKLGLWAGHFEMPRDVRDQARHESSGLQRLIGGWTGWE</sequence>
<dbReference type="PROSITE" id="PS50830">
    <property type="entry name" value="TNASE_3"/>
    <property type="match status" value="1"/>
</dbReference>
<organism evidence="2 3">
    <name type="scientific">Rhizobium viscosum</name>
    <name type="common">Arthrobacter viscosus</name>
    <dbReference type="NCBI Taxonomy" id="1673"/>
    <lineage>
        <taxon>Bacteria</taxon>
        <taxon>Pseudomonadati</taxon>
        <taxon>Pseudomonadota</taxon>
        <taxon>Alphaproteobacteria</taxon>
        <taxon>Hyphomicrobiales</taxon>
        <taxon>Rhizobiaceae</taxon>
        <taxon>Rhizobium/Agrobacterium group</taxon>
        <taxon>Rhizobium</taxon>
    </lineage>
</organism>
<keyword evidence="2" id="KW-0255">Endonuclease</keyword>
<comment type="caution">
    <text evidence="2">The sequence shown here is derived from an EMBL/GenBank/DDBJ whole genome shotgun (WGS) entry which is preliminary data.</text>
</comment>
<dbReference type="SUPFAM" id="SSF50199">
    <property type="entry name" value="Staphylococcal nuclease"/>
    <property type="match status" value="1"/>
</dbReference>
<evidence type="ECO:0000313" key="3">
    <source>
        <dbReference type="Proteomes" id="UP000620262"/>
    </source>
</evidence>
<dbReference type="PANTHER" id="PTHR12302">
    <property type="entry name" value="EBNA2 BINDING PROTEIN P100"/>
    <property type="match status" value="1"/>
</dbReference>
<dbReference type="PANTHER" id="PTHR12302:SF26">
    <property type="entry name" value="BLR1266 PROTEIN"/>
    <property type="match status" value="1"/>
</dbReference>